<evidence type="ECO:0000313" key="2">
    <source>
        <dbReference type="EMBL" id="KAG1534868.1"/>
    </source>
</evidence>
<feature type="compositionally biased region" description="Polar residues" evidence="1">
    <location>
        <begin position="75"/>
        <end position="86"/>
    </location>
</feature>
<dbReference type="Proteomes" id="UP000740926">
    <property type="component" value="Unassembled WGS sequence"/>
</dbReference>
<feature type="compositionally biased region" description="Low complexity" evidence="1">
    <location>
        <begin position="125"/>
        <end position="135"/>
    </location>
</feature>
<dbReference type="EMBL" id="JAANIU010008538">
    <property type="protein sequence ID" value="KAG1534868.1"/>
    <property type="molecule type" value="Genomic_DNA"/>
</dbReference>
<name>A0A9P6XXR4_9FUNG</name>
<feature type="region of interest" description="Disordered" evidence="1">
    <location>
        <begin position="124"/>
        <end position="143"/>
    </location>
</feature>
<protein>
    <submittedName>
        <fullName evidence="2">Uncharacterized protein</fullName>
    </submittedName>
</protein>
<evidence type="ECO:0000256" key="1">
    <source>
        <dbReference type="SAM" id="MobiDB-lite"/>
    </source>
</evidence>
<keyword evidence="3" id="KW-1185">Reference proteome</keyword>
<gene>
    <name evidence="2" type="ORF">G6F50_015453</name>
</gene>
<dbReference type="AlphaFoldDB" id="A0A9P6XXR4"/>
<organism evidence="2 3">
    <name type="scientific">Rhizopus delemar</name>
    <dbReference type="NCBI Taxonomy" id="936053"/>
    <lineage>
        <taxon>Eukaryota</taxon>
        <taxon>Fungi</taxon>
        <taxon>Fungi incertae sedis</taxon>
        <taxon>Mucoromycota</taxon>
        <taxon>Mucoromycotina</taxon>
        <taxon>Mucoromycetes</taxon>
        <taxon>Mucorales</taxon>
        <taxon>Mucorineae</taxon>
        <taxon>Rhizopodaceae</taxon>
        <taxon>Rhizopus</taxon>
    </lineage>
</organism>
<proteinExistence type="predicted"/>
<accession>A0A9P6XXR4</accession>
<feature type="compositionally biased region" description="Polar residues" evidence="1">
    <location>
        <begin position="57"/>
        <end position="68"/>
    </location>
</feature>
<reference evidence="2 3" key="1">
    <citation type="journal article" date="2020" name="Microb. Genom.">
        <title>Genetic diversity of clinical and environmental Mucorales isolates obtained from an investigation of mucormycosis cases among solid organ transplant recipients.</title>
        <authorList>
            <person name="Nguyen M.H."/>
            <person name="Kaul D."/>
            <person name="Muto C."/>
            <person name="Cheng S.J."/>
            <person name="Richter R.A."/>
            <person name="Bruno V.M."/>
            <person name="Liu G."/>
            <person name="Beyhan S."/>
            <person name="Sundermann A.J."/>
            <person name="Mounaud S."/>
            <person name="Pasculle A.W."/>
            <person name="Nierman W.C."/>
            <person name="Driscoll E."/>
            <person name="Cumbie R."/>
            <person name="Clancy C.J."/>
            <person name="Dupont C.L."/>
        </authorList>
    </citation>
    <scope>NUCLEOTIDE SEQUENCE [LARGE SCALE GENOMIC DNA]</scope>
    <source>
        <strain evidence="2 3">GL24</strain>
    </source>
</reference>
<evidence type="ECO:0000313" key="3">
    <source>
        <dbReference type="Proteomes" id="UP000740926"/>
    </source>
</evidence>
<feature type="region of interest" description="Disordered" evidence="1">
    <location>
        <begin position="57"/>
        <end position="86"/>
    </location>
</feature>
<sequence>MYISEAAWPVRSTRVMACCRCTSKPRRLLSSVSGSISARCRASRWRARCWVSSRSTQTAPRTWPSSSRSHARVRSTGTVAVPSRNSRSACRSTALLSGSSSTETSSTEPGAYSVVSASTSCTLCPASDSAPSPASMRTAAALA</sequence>
<comment type="caution">
    <text evidence="2">The sequence shown here is derived from an EMBL/GenBank/DDBJ whole genome shotgun (WGS) entry which is preliminary data.</text>
</comment>